<dbReference type="Proteomes" id="UP000030752">
    <property type="component" value="Unassembled WGS sequence"/>
</dbReference>
<dbReference type="VEuPathDB" id="FungiDB:HMPREF1541_02382"/>
<name>W2S597_CYPE1</name>
<keyword evidence="2" id="KW-1133">Transmembrane helix</keyword>
<gene>
    <name evidence="3" type="ORF">HMPREF1541_02382</name>
</gene>
<dbReference type="RefSeq" id="XP_008714959.1">
    <property type="nucleotide sequence ID" value="XM_008716737.1"/>
</dbReference>
<keyword evidence="2" id="KW-0472">Membrane</keyword>
<protein>
    <submittedName>
        <fullName evidence="3">Uncharacterized protein</fullName>
    </submittedName>
</protein>
<sequence length="214" mass="24384">MAALMSTINVAVVLPWLMIISAGLDVLLFFIVIISAHRIESAETECRTKYKNFELAAALQHDDMLQTSLRILQTSLDVLQAYLERLQLDVIIAKGQNEALRRERGDRTEGYEALRHDFDRLLRECNQISEELKAELSKVRAEESNSRWREPTVMQTTAEVSQNTAPEAQNGTRPQAVGTERRLARQKAWRKNQALCKAPDCFDCRFPQGYCASQ</sequence>
<dbReference type="InParanoid" id="W2S597"/>
<evidence type="ECO:0000256" key="1">
    <source>
        <dbReference type="SAM" id="Coils"/>
    </source>
</evidence>
<proteinExistence type="predicted"/>
<evidence type="ECO:0000256" key="2">
    <source>
        <dbReference type="SAM" id="Phobius"/>
    </source>
</evidence>
<evidence type="ECO:0000313" key="4">
    <source>
        <dbReference type="Proteomes" id="UP000030752"/>
    </source>
</evidence>
<dbReference type="HOGENOM" id="CLU_1288853_0_0_1"/>
<accession>W2S597</accession>
<evidence type="ECO:0000313" key="3">
    <source>
        <dbReference type="EMBL" id="ETN43223.1"/>
    </source>
</evidence>
<organism evidence="3 4">
    <name type="scientific">Cyphellophora europaea (strain CBS 101466)</name>
    <name type="common">Phialophora europaea</name>
    <dbReference type="NCBI Taxonomy" id="1220924"/>
    <lineage>
        <taxon>Eukaryota</taxon>
        <taxon>Fungi</taxon>
        <taxon>Dikarya</taxon>
        <taxon>Ascomycota</taxon>
        <taxon>Pezizomycotina</taxon>
        <taxon>Eurotiomycetes</taxon>
        <taxon>Chaetothyriomycetidae</taxon>
        <taxon>Chaetothyriales</taxon>
        <taxon>Cyphellophoraceae</taxon>
        <taxon>Cyphellophora</taxon>
    </lineage>
</organism>
<keyword evidence="4" id="KW-1185">Reference proteome</keyword>
<feature type="transmembrane region" description="Helical" evidence="2">
    <location>
        <begin position="12"/>
        <end position="34"/>
    </location>
</feature>
<reference evidence="3 4" key="1">
    <citation type="submission" date="2013-03" db="EMBL/GenBank/DDBJ databases">
        <title>The Genome Sequence of Phialophora europaea CBS 101466.</title>
        <authorList>
            <consortium name="The Broad Institute Genomics Platform"/>
            <person name="Cuomo C."/>
            <person name="de Hoog S."/>
            <person name="Gorbushina A."/>
            <person name="Walker B."/>
            <person name="Young S.K."/>
            <person name="Zeng Q."/>
            <person name="Gargeya S."/>
            <person name="Fitzgerald M."/>
            <person name="Haas B."/>
            <person name="Abouelleil A."/>
            <person name="Allen A.W."/>
            <person name="Alvarado L."/>
            <person name="Arachchi H.M."/>
            <person name="Berlin A.M."/>
            <person name="Chapman S.B."/>
            <person name="Gainer-Dewar J."/>
            <person name="Goldberg J."/>
            <person name="Griggs A."/>
            <person name="Gujja S."/>
            <person name="Hansen M."/>
            <person name="Howarth C."/>
            <person name="Imamovic A."/>
            <person name="Ireland A."/>
            <person name="Larimer J."/>
            <person name="McCowan C."/>
            <person name="Murphy C."/>
            <person name="Pearson M."/>
            <person name="Poon T.W."/>
            <person name="Priest M."/>
            <person name="Roberts A."/>
            <person name="Saif S."/>
            <person name="Shea T."/>
            <person name="Sisk P."/>
            <person name="Sykes S."/>
            <person name="Wortman J."/>
            <person name="Nusbaum C."/>
            <person name="Birren B."/>
        </authorList>
    </citation>
    <scope>NUCLEOTIDE SEQUENCE [LARGE SCALE GENOMIC DNA]</scope>
    <source>
        <strain evidence="3 4">CBS 101466</strain>
    </source>
</reference>
<feature type="coiled-coil region" evidence="1">
    <location>
        <begin position="83"/>
        <end position="142"/>
    </location>
</feature>
<keyword evidence="1" id="KW-0175">Coiled coil</keyword>
<dbReference type="GeneID" id="19969721"/>
<dbReference type="EMBL" id="KB822718">
    <property type="protein sequence ID" value="ETN43223.1"/>
    <property type="molecule type" value="Genomic_DNA"/>
</dbReference>
<keyword evidence="2" id="KW-0812">Transmembrane</keyword>
<dbReference type="AlphaFoldDB" id="W2S597"/>